<feature type="transmembrane region" description="Helical" evidence="1">
    <location>
        <begin position="54"/>
        <end position="72"/>
    </location>
</feature>
<evidence type="ECO:0000313" key="3">
    <source>
        <dbReference type="Proteomes" id="UP000324222"/>
    </source>
</evidence>
<keyword evidence="3" id="KW-1185">Reference proteome</keyword>
<keyword evidence="1" id="KW-1133">Transmembrane helix</keyword>
<accession>A0A5B7I3V3</accession>
<comment type="caution">
    <text evidence="2">The sequence shown here is derived from an EMBL/GenBank/DDBJ whole genome shotgun (WGS) entry which is preliminary data.</text>
</comment>
<organism evidence="2 3">
    <name type="scientific">Portunus trituberculatus</name>
    <name type="common">Swimming crab</name>
    <name type="synonym">Neptunus trituberculatus</name>
    <dbReference type="NCBI Taxonomy" id="210409"/>
    <lineage>
        <taxon>Eukaryota</taxon>
        <taxon>Metazoa</taxon>
        <taxon>Ecdysozoa</taxon>
        <taxon>Arthropoda</taxon>
        <taxon>Crustacea</taxon>
        <taxon>Multicrustacea</taxon>
        <taxon>Malacostraca</taxon>
        <taxon>Eumalacostraca</taxon>
        <taxon>Eucarida</taxon>
        <taxon>Decapoda</taxon>
        <taxon>Pleocyemata</taxon>
        <taxon>Brachyura</taxon>
        <taxon>Eubrachyura</taxon>
        <taxon>Portunoidea</taxon>
        <taxon>Portunidae</taxon>
        <taxon>Portuninae</taxon>
        <taxon>Portunus</taxon>
    </lineage>
</organism>
<gene>
    <name evidence="2" type="ORF">E2C01_074658</name>
</gene>
<reference evidence="2 3" key="1">
    <citation type="submission" date="2019-05" db="EMBL/GenBank/DDBJ databases">
        <title>Another draft genome of Portunus trituberculatus and its Hox gene families provides insights of decapod evolution.</title>
        <authorList>
            <person name="Jeong J.-H."/>
            <person name="Song I."/>
            <person name="Kim S."/>
            <person name="Choi T."/>
            <person name="Kim D."/>
            <person name="Ryu S."/>
            <person name="Kim W."/>
        </authorList>
    </citation>
    <scope>NUCLEOTIDE SEQUENCE [LARGE SCALE GENOMIC DNA]</scope>
    <source>
        <tissue evidence="2">Muscle</tissue>
    </source>
</reference>
<evidence type="ECO:0000256" key="1">
    <source>
        <dbReference type="SAM" id="Phobius"/>
    </source>
</evidence>
<keyword evidence="1" id="KW-0472">Membrane</keyword>
<keyword evidence="1" id="KW-0812">Transmembrane</keyword>
<evidence type="ECO:0000313" key="2">
    <source>
        <dbReference type="EMBL" id="MPC80091.1"/>
    </source>
</evidence>
<name>A0A5B7I3V3_PORTR</name>
<dbReference type="AlphaFoldDB" id="A0A5B7I3V3"/>
<sequence length="93" mass="10441">MLNTVEWSVVRYSTVDHDPATFTDSASRDSKVTFQPHFHVGLCVLNPPAVTSTTALYIIILVIPPLNSWISLKTPRNVHYSLGQAVEIRHRNV</sequence>
<protein>
    <submittedName>
        <fullName evidence="2">Uncharacterized protein</fullName>
    </submittedName>
</protein>
<dbReference type="Proteomes" id="UP000324222">
    <property type="component" value="Unassembled WGS sequence"/>
</dbReference>
<proteinExistence type="predicted"/>
<dbReference type="EMBL" id="VSRR010052975">
    <property type="protein sequence ID" value="MPC80091.1"/>
    <property type="molecule type" value="Genomic_DNA"/>
</dbReference>